<dbReference type="Pfam" id="PF00061">
    <property type="entry name" value="Lipocalin"/>
    <property type="match status" value="1"/>
</dbReference>
<dbReference type="PRINTS" id="PR01254">
    <property type="entry name" value="PGNDSYNTHASE"/>
</dbReference>
<dbReference type="InterPro" id="IPR022272">
    <property type="entry name" value="Lipocalin_CS"/>
</dbReference>
<proteinExistence type="inferred from homology"/>
<dbReference type="Proteomes" id="UP000527355">
    <property type="component" value="Unassembled WGS sequence"/>
</dbReference>
<evidence type="ECO:0000256" key="3">
    <source>
        <dbReference type="SAM" id="SignalP"/>
    </source>
</evidence>
<dbReference type="EMBL" id="JABWUV010000044">
    <property type="protein sequence ID" value="KAF6269064.1"/>
    <property type="molecule type" value="Genomic_DNA"/>
</dbReference>
<dbReference type="PROSITE" id="PS00213">
    <property type="entry name" value="LIPOCALIN"/>
    <property type="match status" value="1"/>
</dbReference>
<dbReference type="Gene3D" id="2.40.128.20">
    <property type="match status" value="1"/>
</dbReference>
<reference evidence="5 6" key="1">
    <citation type="journal article" date="2020" name="Nature">
        <title>Six reference-quality genomes reveal evolution of bat adaptations.</title>
        <authorList>
            <person name="Jebb D."/>
            <person name="Huang Z."/>
            <person name="Pippel M."/>
            <person name="Hughes G.M."/>
            <person name="Lavrichenko K."/>
            <person name="Devanna P."/>
            <person name="Winkler S."/>
            <person name="Jermiin L.S."/>
            <person name="Skirmuntt E.C."/>
            <person name="Katzourakis A."/>
            <person name="Burkitt-Gray L."/>
            <person name="Ray D.A."/>
            <person name="Sullivan K.A.M."/>
            <person name="Roscito J.G."/>
            <person name="Kirilenko B.M."/>
            <person name="Davalos L.M."/>
            <person name="Corthals A.P."/>
            <person name="Power M.L."/>
            <person name="Jones G."/>
            <person name="Ransome R.D."/>
            <person name="Dechmann D.K.N."/>
            <person name="Locatelli A.G."/>
            <person name="Puechmaille S.J."/>
            <person name="Fedrigo O."/>
            <person name="Jarvis E.D."/>
            <person name="Hiller M."/>
            <person name="Vernes S.C."/>
            <person name="Myers E.W."/>
            <person name="Teeling E.C."/>
        </authorList>
    </citation>
    <scope>NUCLEOTIDE SEQUENCE [LARGE SCALE GENOMIC DNA]</scope>
    <source>
        <strain evidence="5">MMyoMyo1</strain>
        <tissue evidence="5">Flight muscle</tissue>
    </source>
</reference>
<evidence type="ECO:0000256" key="1">
    <source>
        <dbReference type="ARBA" id="ARBA00006889"/>
    </source>
</evidence>
<feature type="chain" id="PRO_5029848669" evidence="3">
    <location>
        <begin position="17"/>
        <end position="196"/>
    </location>
</feature>
<dbReference type="InterPro" id="IPR012674">
    <property type="entry name" value="Calycin"/>
</dbReference>
<evidence type="ECO:0000259" key="4">
    <source>
        <dbReference type="Pfam" id="PF00061"/>
    </source>
</evidence>
<dbReference type="SUPFAM" id="SSF50814">
    <property type="entry name" value="Lipocalins"/>
    <property type="match status" value="1"/>
</dbReference>
<dbReference type="VEuPathDB" id="HostDB:GeneID_118655252"/>
<dbReference type="AlphaFoldDB" id="A0A7J7QYQ4"/>
<dbReference type="GO" id="GO:0036094">
    <property type="term" value="F:small molecule binding"/>
    <property type="evidence" value="ECO:0007669"/>
    <property type="project" value="InterPro"/>
</dbReference>
<dbReference type="GO" id="GO:0005615">
    <property type="term" value="C:extracellular space"/>
    <property type="evidence" value="ECO:0007669"/>
    <property type="project" value="TreeGrafter"/>
</dbReference>
<evidence type="ECO:0000256" key="2">
    <source>
        <dbReference type="RuleBase" id="RU003695"/>
    </source>
</evidence>
<dbReference type="PANTHER" id="PTHR11430:SF12">
    <property type="entry name" value="EPIDIDYMAL-SPECIFIC LIPOCALIN-12"/>
    <property type="match status" value="1"/>
</dbReference>
<gene>
    <name evidence="5" type="ORF">mMyoMyo1_007623</name>
</gene>
<evidence type="ECO:0000313" key="6">
    <source>
        <dbReference type="Proteomes" id="UP000527355"/>
    </source>
</evidence>
<dbReference type="PANTHER" id="PTHR11430">
    <property type="entry name" value="LIPOCALIN"/>
    <property type="match status" value="1"/>
</dbReference>
<feature type="domain" description="Lipocalin/cytosolic fatty-acid binding" evidence="4">
    <location>
        <begin position="40"/>
        <end position="181"/>
    </location>
</feature>
<accession>A0A7J7QYQ4</accession>
<keyword evidence="3" id="KW-0732">Signal</keyword>
<comment type="caution">
    <text evidence="5">The sequence shown here is derived from an EMBL/GenBank/DDBJ whole genome shotgun (WGS) entry which is preliminary data.</text>
</comment>
<comment type="similarity">
    <text evidence="1 2">Belongs to the calycin superfamily. Lipocalin family.</text>
</comment>
<dbReference type="InterPro" id="IPR002345">
    <property type="entry name" value="Lipocalin"/>
</dbReference>
<name>A0A7J7QYQ4_MYOMY</name>
<evidence type="ECO:0000313" key="5">
    <source>
        <dbReference type="EMBL" id="KAF6269064.1"/>
    </source>
</evidence>
<organism evidence="5 6">
    <name type="scientific">Myotis myotis</name>
    <name type="common">Greater mouse-eared bat</name>
    <name type="synonym">Vespertilio myotis</name>
    <dbReference type="NCBI Taxonomy" id="51298"/>
    <lineage>
        <taxon>Eukaryota</taxon>
        <taxon>Metazoa</taxon>
        <taxon>Chordata</taxon>
        <taxon>Craniata</taxon>
        <taxon>Vertebrata</taxon>
        <taxon>Euteleostomi</taxon>
        <taxon>Mammalia</taxon>
        <taxon>Eutheria</taxon>
        <taxon>Laurasiatheria</taxon>
        <taxon>Chiroptera</taxon>
        <taxon>Yangochiroptera</taxon>
        <taxon>Vespertilionidae</taxon>
        <taxon>Myotis</taxon>
    </lineage>
</organism>
<feature type="signal peptide" evidence="3">
    <location>
        <begin position="1"/>
        <end position="16"/>
    </location>
</feature>
<sequence length="196" mass="22440">MGPLCALWVLLTLLEAITPPPKFWPTTIQIMQGFEVDKFQGEWFVLGLAGSTHSRADRSLLSPFTATFEKNKTNQLKVTYAMIRGQRCVTWSYVLIPTAQPGVFSVEKSRELGTDTEEVWVHETDYSTFALTSSRRRSRHRSILRVHLLFRAWALQTEALEKFLCLLKARGLSEANIVFPDIPDWARYRKTCGTTK</sequence>
<keyword evidence="6" id="KW-1185">Reference proteome</keyword>
<protein>
    <submittedName>
        <fullName evidence="5">Lipocalin 12</fullName>
    </submittedName>
</protein>
<dbReference type="InterPro" id="IPR000566">
    <property type="entry name" value="Lipocln_cytosolic_FA-bd_dom"/>
</dbReference>